<comment type="caution">
    <text evidence="2">The sequence shown here is derived from an EMBL/GenBank/DDBJ whole genome shotgun (WGS) entry which is preliminary data.</text>
</comment>
<evidence type="ECO:0000256" key="1">
    <source>
        <dbReference type="SAM" id="Phobius"/>
    </source>
</evidence>
<keyword evidence="1" id="KW-0472">Membrane</keyword>
<accession>A0ABP9DDR1</accession>
<evidence type="ECO:0000313" key="3">
    <source>
        <dbReference type="Proteomes" id="UP001501752"/>
    </source>
</evidence>
<organism evidence="2 3">
    <name type="scientific">Kitasatospora terrestris</name>
    <dbReference type="NCBI Taxonomy" id="258051"/>
    <lineage>
        <taxon>Bacteria</taxon>
        <taxon>Bacillati</taxon>
        <taxon>Actinomycetota</taxon>
        <taxon>Actinomycetes</taxon>
        <taxon>Kitasatosporales</taxon>
        <taxon>Streptomycetaceae</taxon>
        <taxon>Kitasatospora</taxon>
    </lineage>
</organism>
<keyword evidence="1" id="KW-0812">Transmembrane</keyword>
<protein>
    <recommendedName>
        <fullName evidence="4">Ricin B lectin domain-containing protein</fullName>
    </recommendedName>
</protein>
<evidence type="ECO:0000313" key="2">
    <source>
        <dbReference type="EMBL" id="GAA4836240.1"/>
    </source>
</evidence>
<dbReference type="Proteomes" id="UP001501752">
    <property type="component" value="Unassembled WGS sequence"/>
</dbReference>
<dbReference type="RefSeq" id="WP_345695428.1">
    <property type="nucleotide sequence ID" value="NZ_BAABIS010000001.1"/>
</dbReference>
<dbReference type="EMBL" id="BAABIS010000001">
    <property type="protein sequence ID" value="GAA4836240.1"/>
    <property type="molecule type" value="Genomic_DNA"/>
</dbReference>
<proteinExistence type="predicted"/>
<keyword evidence="1" id="KW-1133">Transmembrane helix</keyword>
<name>A0ABP9DDR1_9ACTN</name>
<keyword evidence="3" id="KW-1185">Reference proteome</keyword>
<gene>
    <name evidence="2" type="ORF">GCM10023235_08900</name>
</gene>
<evidence type="ECO:0008006" key="4">
    <source>
        <dbReference type="Google" id="ProtNLM"/>
    </source>
</evidence>
<feature type="transmembrane region" description="Helical" evidence="1">
    <location>
        <begin position="132"/>
        <end position="159"/>
    </location>
</feature>
<feature type="transmembrane region" description="Helical" evidence="1">
    <location>
        <begin position="171"/>
        <end position="195"/>
    </location>
</feature>
<sequence>MAAEGGGTARRIGLWYVALNVVAVGLWVLVHFGSQTLAGAGLVGDRGMLKVTECQDHSSSTEHGGTVWTHHCYGDFRPDGGGPVVEGVELRGGSGDTYLTPSSCRGDRANQPWWCKGEHPDSVRARYVDDDAWIWGSGVLAPTGAAVMGLAVVGGGLLIGSRTLKEPRPRWLTKAPVVLCVAGSVGFVVVMLGLVTES</sequence>
<feature type="transmembrane region" description="Helical" evidence="1">
    <location>
        <begin position="12"/>
        <end position="32"/>
    </location>
</feature>
<reference evidence="3" key="1">
    <citation type="journal article" date="2019" name="Int. J. Syst. Evol. Microbiol.">
        <title>The Global Catalogue of Microorganisms (GCM) 10K type strain sequencing project: providing services to taxonomists for standard genome sequencing and annotation.</title>
        <authorList>
            <consortium name="The Broad Institute Genomics Platform"/>
            <consortium name="The Broad Institute Genome Sequencing Center for Infectious Disease"/>
            <person name="Wu L."/>
            <person name="Ma J."/>
        </authorList>
    </citation>
    <scope>NUCLEOTIDE SEQUENCE [LARGE SCALE GENOMIC DNA]</scope>
    <source>
        <strain evidence="3">JCM 13006</strain>
    </source>
</reference>